<dbReference type="Pfam" id="PF07969">
    <property type="entry name" value="Amidohydro_3"/>
    <property type="match status" value="1"/>
</dbReference>
<dbReference type="PIRSF" id="PIRSF006453">
    <property type="entry name" value="FwdA"/>
    <property type="match status" value="1"/>
</dbReference>
<dbReference type="RefSeq" id="WP_152763014.1">
    <property type="nucleotide sequence ID" value="NZ_WHNP01000027.1"/>
</dbReference>
<proteinExistence type="predicted"/>
<sequence>MSIARLRGGRLYDPANGIDGEVRDIYISEGRIVAPPADGAVDVDYDAQSMVVMAGGIDLHSHIGGGKTNLSRLLLPEDHRDDAPRDASYEAVQDERGRYLRMPSCGICTPGTLATGYRYAEMGYTAAFEPAMIASNARHAHLEMGDTPIIDHGAYVMLGNDELFLQMLAAKDDFERLRDYVGWTMHASRALGVKVVNPGGISAFKFNQRSLDVDEAHAHYGITPRDVLRTLTRALTELRVPHPLHVHASNLGVPGNIDSTIATMDAADGLPIHLTHIQFHSYGTEGPRKFSSGARAIAEAANARPNVSIDVGQIIFGQTVTASGDTMMQFKNAPLARPHKWIVGDIECDAGCGVVPFRYREQSYVNALQWIIGLEIFLLVNDPWRVSMTTDHPNGGPFTSYPHLIRLLMDKPFRDAQLDRLHPEAKVASALQELKREYSLYEIAIVTRAGPARLLGLKDRGHLGPGAAADIAVYRDDADRERMFTSPAYVFKDGQLVARDGNLVSTPTGGIHFVSPDFDRSIETTLRQYSEANLATSFAHAAISDDEICACCRGGRLLPVACFARA</sequence>
<evidence type="ECO:0000313" key="2">
    <source>
        <dbReference type="EMBL" id="MPW20247.1"/>
    </source>
</evidence>
<dbReference type="Gene3D" id="2.30.40.10">
    <property type="entry name" value="Urease, subunit C, domain 1"/>
    <property type="match status" value="1"/>
</dbReference>
<dbReference type="GO" id="GO:0016810">
    <property type="term" value="F:hydrolase activity, acting on carbon-nitrogen (but not peptide) bonds"/>
    <property type="evidence" value="ECO:0007669"/>
    <property type="project" value="InterPro"/>
</dbReference>
<dbReference type="EMBL" id="WHNP01000027">
    <property type="protein sequence ID" value="MPW20247.1"/>
    <property type="molecule type" value="Genomic_DNA"/>
</dbReference>
<comment type="caution">
    <text evidence="2">The sequence shown here is derived from an EMBL/GenBank/DDBJ whole genome shotgun (WGS) entry which is preliminary data.</text>
</comment>
<dbReference type="InterPro" id="IPR012027">
    <property type="entry name" value="Formylmethanofuran_DH_asu"/>
</dbReference>
<organism evidence="2 3">
    <name type="scientific">Paraburkholderia franconis</name>
    <dbReference type="NCBI Taxonomy" id="2654983"/>
    <lineage>
        <taxon>Bacteria</taxon>
        <taxon>Pseudomonadati</taxon>
        <taxon>Pseudomonadota</taxon>
        <taxon>Betaproteobacteria</taxon>
        <taxon>Burkholderiales</taxon>
        <taxon>Burkholderiaceae</taxon>
        <taxon>Paraburkholderia</taxon>
    </lineage>
</organism>
<dbReference type="CDD" id="cd01304">
    <property type="entry name" value="FMDH_A"/>
    <property type="match status" value="1"/>
</dbReference>
<dbReference type="InterPro" id="IPR011059">
    <property type="entry name" value="Metal-dep_hydrolase_composite"/>
</dbReference>
<dbReference type="AlphaFoldDB" id="A0A7X1TI33"/>
<dbReference type="InterPro" id="IPR013108">
    <property type="entry name" value="Amidohydro_3"/>
</dbReference>
<dbReference type="SUPFAM" id="SSF51338">
    <property type="entry name" value="Composite domain of metallo-dependent hydrolases"/>
    <property type="match status" value="2"/>
</dbReference>
<reference evidence="2 3" key="1">
    <citation type="submission" date="2019-10" db="EMBL/GenBank/DDBJ databases">
        <title>Paraburkholderia sp. isolated from nodules of Mimosa pudica from Brazilian Atlantic Forest soils.</title>
        <authorList>
            <person name="Paulitsch F."/>
            <person name="Hungria M."/>
            <person name="Dall'Agnol R."/>
        </authorList>
    </citation>
    <scope>NUCLEOTIDE SEQUENCE [LARGE SCALE GENOMIC DNA]</scope>
    <source>
        <strain evidence="2 3">CNPSo 3157</strain>
    </source>
</reference>
<dbReference type="PANTHER" id="PTHR11647">
    <property type="entry name" value="HYDRANTOINASE/DIHYDROPYRIMIDINASE FAMILY MEMBER"/>
    <property type="match status" value="1"/>
</dbReference>
<name>A0A7X1TI33_9BURK</name>
<dbReference type="SUPFAM" id="SSF51556">
    <property type="entry name" value="Metallo-dependent hydrolases"/>
    <property type="match status" value="1"/>
</dbReference>
<dbReference type="PANTHER" id="PTHR11647:SF1">
    <property type="entry name" value="COLLAPSIN RESPONSE MEDIATOR PROTEIN"/>
    <property type="match status" value="1"/>
</dbReference>
<accession>A0A7X1TI33</accession>
<dbReference type="InterPro" id="IPR050378">
    <property type="entry name" value="Metallo-dep_Hydrolases_sf"/>
</dbReference>
<evidence type="ECO:0000313" key="3">
    <source>
        <dbReference type="Proteomes" id="UP000484381"/>
    </source>
</evidence>
<dbReference type="Proteomes" id="UP000484381">
    <property type="component" value="Unassembled WGS sequence"/>
</dbReference>
<keyword evidence="3" id="KW-1185">Reference proteome</keyword>
<feature type="domain" description="Amidohydrolase 3" evidence="1">
    <location>
        <begin position="46"/>
        <end position="497"/>
    </location>
</feature>
<dbReference type="InterPro" id="IPR032466">
    <property type="entry name" value="Metal_Hydrolase"/>
</dbReference>
<gene>
    <name evidence="2" type="ORF">GCT13_26010</name>
</gene>
<evidence type="ECO:0000259" key="1">
    <source>
        <dbReference type="Pfam" id="PF07969"/>
    </source>
</evidence>
<protein>
    <submittedName>
        <fullName evidence="2">Formylmethanofuran dehydrogenase subunit A</fullName>
    </submittedName>
</protein>
<dbReference type="NCBIfam" id="TIGR03121">
    <property type="entry name" value="one_C_dehyd_A"/>
    <property type="match status" value="1"/>
</dbReference>